<dbReference type="AlphaFoldDB" id="A0A2N1J4J5"/>
<dbReference type="Proteomes" id="UP000233248">
    <property type="component" value="Unassembled WGS sequence"/>
</dbReference>
<proteinExistence type="inferred from homology"/>
<dbReference type="GO" id="GO:0000271">
    <property type="term" value="P:polysaccharide biosynthetic process"/>
    <property type="evidence" value="ECO:0007669"/>
    <property type="project" value="TreeGrafter"/>
</dbReference>
<keyword evidence="1 4" id="KW-0663">Pyridoxal phosphate</keyword>
<dbReference type="EMBL" id="NXIF01000016">
    <property type="protein sequence ID" value="PKI81392.1"/>
    <property type="molecule type" value="Genomic_DNA"/>
</dbReference>
<feature type="modified residue" description="N6-(pyridoxal phosphate)lysine" evidence="4">
    <location>
        <position position="184"/>
    </location>
</feature>
<comment type="caution">
    <text evidence="6">The sequence shown here is derived from an EMBL/GenBank/DDBJ whole genome shotgun (WGS) entry which is preliminary data.</text>
</comment>
<evidence type="ECO:0000256" key="4">
    <source>
        <dbReference type="PIRSR" id="PIRSR000390-2"/>
    </source>
</evidence>
<gene>
    <name evidence="6" type="ORF">CP960_04255</name>
</gene>
<evidence type="ECO:0000313" key="6">
    <source>
        <dbReference type="EMBL" id="PKI81392.1"/>
    </source>
</evidence>
<dbReference type="PIRSF" id="PIRSF000390">
    <property type="entry name" value="PLP_StrS"/>
    <property type="match status" value="1"/>
</dbReference>
<dbReference type="InterPro" id="IPR015422">
    <property type="entry name" value="PyrdxlP-dep_Trfase_small"/>
</dbReference>
<name>A0A2N1J4J5_9BACT</name>
<sequence length="364" mass="41684">MIKYIDLGISSKEYEEEISPLIKDIFLTGQFISDSYVKEFEDKFKNYCNTKYAVALNSGTDALIFALMSLGIGQDDEVITVSNSFIATANAISYLKAKPIFADINDNLLIDYKKIEELITPKTKAILPVHLMGAVCDMDEINKIAKKHKLFVIEDAAQSIGSTYKKMKTGSLSDIACFSLHPLKNLSGITDGGIVTTNNKQLASYIKKIRNHGLKNRDFQEFIGRVSRLNSINAAILNHRFDKLENIIKNRIERAKLYNDLLSNVQEIKTIKMKSYIKHTYHTYIIKAEKREKLQEYLQNKGIETKIHYPISIHNQKPFSHINNQHLINTKKFEKNILTLPIANITFDEIRYVCKCINEFYKGL</sequence>
<evidence type="ECO:0008006" key="8">
    <source>
        <dbReference type="Google" id="ProtNLM"/>
    </source>
</evidence>
<dbReference type="InterPro" id="IPR015421">
    <property type="entry name" value="PyrdxlP-dep_Trfase_major"/>
</dbReference>
<feature type="active site" description="Proton acceptor" evidence="3">
    <location>
        <position position="184"/>
    </location>
</feature>
<dbReference type="RefSeq" id="WP_101184062.1">
    <property type="nucleotide sequence ID" value="NZ_CP031218.1"/>
</dbReference>
<dbReference type="Pfam" id="PF01041">
    <property type="entry name" value="DegT_DnrJ_EryC1"/>
    <property type="match status" value="1"/>
</dbReference>
<dbReference type="SUPFAM" id="SSF53383">
    <property type="entry name" value="PLP-dependent transferases"/>
    <property type="match status" value="1"/>
</dbReference>
<evidence type="ECO:0000256" key="1">
    <source>
        <dbReference type="ARBA" id="ARBA00022898"/>
    </source>
</evidence>
<dbReference type="InterPro" id="IPR000653">
    <property type="entry name" value="DegT/StrS_aminotransferase"/>
</dbReference>
<dbReference type="CDD" id="cd00616">
    <property type="entry name" value="AHBA_syn"/>
    <property type="match status" value="1"/>
</dbReference>
<dbReference type="OrthoDB" id="9766188at2"/>
<dbReference type="GO" id="GO:0008483">
    <property type="term" value="F:transaminase activity"/>
    <property type="evidence" value="ECO:0007669"/>
    <property type="project" value="TreeGrafter"/>
</dbReference>
<dbReference type="Gene3D" id="3.40.640.10">
    <property type="entry name" value="Type I PLP-dependent aspartate aminotransferase-like (Major domain)"/>
    <property type="match status" value="1"/>
</dbReference>
<evidence type="ECO:0000256" key="2">
    <source>
        <dbReference type="ARBA" id="ARBA00037999"/>
    </source>
</evidence>
<evidence type="ECO:0000256" key="3">
    <source>
        <dbReference type="PIRSR" id="PIRSR000390-1"/>
    </source>
</evidence>
<dbReference type="GO" id="GO:0030170">
    <property type="term" value="F:pyridoxal phosphate binding"/>
    <property type="evidence" value="ECO:0007669"/>
    <property type="project" value="TreeGrafter"/>
</dbReference>
<dbReference type="PANTHER" id="PTHR30244">
    <property type="entry name" value="TRANSAMINASE"/>
    <property type="match status" value="1"/>
</dbReference>
<keyword evidence="7" id="KW-1185">Reference proteome</keyword>
<reference evidence="6 7" key="1">
    <citation type="submission" date="2017-09" db="EMBL/GenBank/DDBJ databases">
        <title>Genomics of the genus Arcobacter.</title>
        <authorList>
            <person name="Perez-Cataluna A."/>
            <person name="Figueras M.J."/>
            <person name="Salas-Masso N."/>
        </authorList>
    </citation>
    <scope>NUCLEOTIDE SEQUENCE [LARGE SCALE GENOMIC DNA]</scope>
    <source>
        <strain evidence="6 7">DSM 18005</strain>
    </source>
</reference>
<comment type="similarity">
    <text evidence="2 5">Belongs to the DegT/DnrJ/EryC1 family.</text>
</comment>
<accession>A0A2N1J4J5</accession>
<protein>
    <recommendedName>
        <fullName evidence="8">Transcriptional regulator</fullName>
    </recommendedName>
</protein>
<dbReference type="PANTHER" id="PTHR30244:SF36">
    <property type="entry name" value="3-OXO-GLUCOSE-6-PHOSPHATE:GLUTAMATE AMINOTRANSFERASE"/>
    <property type="match status" value="1"/>
</dbReference>
<evidence type="ECO:0000313" key="7">
    <source>
        <dbReference type="Proteomes" id="UP000233248"/>
    </source>
</evidence>
<organism evidence="6 7">
    <name type="scientific">Malaciobacter halophilus</name>
    <dbReference type="NCBI Taxonomy" id="197482"/>
    <lineage>
        <taxon>Bacteria</taxon>
        <taxon>Pseudomonadati</taxon>
        <taxon>Campylobacterota</taxon>
        <taxon>Epsilonproteobacteria</taxon>
        <taxon>Campylobacterales</taxon>
        <taxon>Arcobacteraceae</taxon>
        <taxon>Malaciobacter</taxon>
    </lineage>
</organism>
<evidence type="ECO:0000256" key="5">
    <source>
        <dbReference type="RuleBase" id="RU004508"/>
    </source>
</evidence>
<dbReference type="InterPro" id="IPR015424">
    <property type="entry name" value="PyrdxlP-dep_Trfase"/>
</dbReference>
<dbReference type="KEGG" id="ahs:AHALO_2560"/>
<dbReference type="Gene3D" id="3.90.1150.10">
    <property type="entry name" value="Aspartate Aminotransferase, domain 1"/>
    <property type="match status" value="1"/>
</dbReference>